<evidence type="ECO:0000256" key="5">
    <source>
        <dbReference type="ARBA" id="ARBA00022490"/>
    </source>
</evidence>
<dbReference type="PANTHER" id="PTHR15975:SF0">
    <property type="entry name" value="CCR4-NOT TRANSCRIPTION COMPLEX SUBUNIT 11"/>
    <property type="match status" value="1"/>
</dbReference>
<dbReference type="EMBL" id="LHPG02000003">
    <property type="protein sequence ID" value="PRW59531.1"/>
    <property type="molecule type" value="Genomic_DNA"/>
</dbReference>
<keyword evidence="9" id="KW-0539">Nucleus</keyword>
<dbReference type="GO" id="GO:0005737">
    <property type="term" value="C:cytoplasm"/>
    <property type="evidence" value="ECO:0007669"/>
    <property type="project" value="UniProtKB-SubCell"/>
</dbReference>
<evidence type="ECO:0000256" key="4">
    <source>
        <dbReference type="ARBA" id="ARBA00014872"/>
    </source>
</evidence>
<dbReference type="InterPro" id="IPR019312">
    <property type="entry name" value="CNOT11"/>
</dbReference>
<name>A0A2P6TZN9_CHLSO</name>
<keyword evidence="6" id="KW-0805">Transcription regulation</keyword>
<dbReference type="PANTHER" id="PTHR15975">
    <property type="entry name" value="CCR4-NOT TRANSCRIPTION COMPLEX SUBUNIT 11"/>
    <property type="match status" value="1"/>
</dbReference>
<keyword evidence="7" id="KW-0943">RNA-mediated gene silencing</keyword>
<dbReference type="AlphaFoldDB" id="A0A2P6TZN9"/>
<keyword evidence="11" id="KW-1185">Reference proteome</keyword>
<dbReference type="GO" id="GO:0030014">
    <property type="term" value="C:CCR4-NOT complex"/>
    <property type="evidence" value="ECO:0007669"/>
    <property type="project" value="InterPro"/>
</dbReference>
<dbReference type="Proteomes" id="UP000239899">
    <property type="component" value="Unassembled WGS sequence"/>
</dbReference>
<dbReference type="OrthoDB" id="515566at2759"/>
<evidence type="ECO:0000256" key="8">
    <source>
        <dbReference type="ARBA" id="ARBA00023163"/>
    </source>
</evidence>
<evidence type="ECO:0000256" key="3">
    <source>
        <dbReference type="ARBA" id="ARBA00008030"/>
    </source>
</evidence>
<keyword evidence="8" id="KW-0804">Transcription</keyword>
<comment type="caution">
    <text evidence="10">The sequence shown here is derived from an EMBL/GenBank/DDBJ whole genome shotgun (WGS) entry which is preliminary data.</text>
</comment>
<evidence type="ECO:0000313" key="11">
    <source>
        <dbReference type="Proteomes" id="UP000239899"/>
    </source>
</evidence>
<evidence type="ECO:0000256" key="6">
    <source>
        <dbReference type="ARBA" id="ARBA00023015"/>
    </source>
</evidence>
<proteinExistence type="inferred from homology"/>
<keyword evidence="5" id="KW-0963">Cytoplasm</keyword>
<protein>
    <recommendedName>
        <fullName evidence="4">CCR4-NOT transcription complex subunit 11</fullName>
    </recommendedName>
</protein>
<evidence type="ECO:0000256" key="1">
    <source>
        <dbReference type="ARBA" id="ARBA00004123"/>
    </source>
</evidence>
<organism evidence="10 11">
    <name type="scientific">Chlorella sorokiniana</name>
    <name type="common">Freshwater green alga</name>
    <dbReference type="NCBI Taxonomy" id="3076"/>
    <lineage>
        <taxon>Eukaryota</taxon>
        <taxon>Viridiplantae</taxon>
        <taxon>Chlorophyta</taxon>
        <taxon>core chlorophytes</taxon>
        <taxon>Trebouxiophyceae</taxon>
        <taxon>Chlorellales</taxon>
        <taxon>Chlorellaceae</taxon>
        <taxon>Chlorella clade</taxon>
        <taxon>Chlorella</taxon>
    </lineage>
</organism>
<evidence type="ECO:0000313" key="10">
    <source>
        <dbReference type="EMBL" id="PRW59531.1"/>
    </source>
</evidence>
<evidence type="ECO:0000256" key="2">
    <source>
        <dbReference type="ARBA" id="ARBA00004496"/>
    </source>
</evidence>
<evidence type="ECO:0000256" key="9">
    <source>
        <dbReference type="ARBA" id="ARBA00023242"/>
    </source>
</evidence>
<comment type="similarity">
    <text evidence="3">Belongs to the CNOT11 family.</text>
</comment>
<sequence>MYMSRSAPQWCRLQPGFPMQQAAHTTSDLLRLLAAEGAPFADVAAAVAARFGGDPASRAWLARTLVTLLRDGLLYTEAEKLNAAYLLRFAAADAPGAREALLHLSLPDSGEPAAVRAWAASLATAPTWQLEQLQAAGPASPSSLRQAAGLDPAPMSQDAAAAALMHRRSPQQVLADAAAPLDGQVQFCGLPLGPAPPLLPWQQEAPQPQLLLQPLSPRQQAAAQQQQQLAGLQSLLSQAASSPLVPATQQRLVDALCGSLAPALTEAMAEAVDGGAASSSGGARDALQPHHMRGLVEHNSSVAAELLLVLTARHPAAAAVYAAAVAESPMSAQSVECISTVIARAELPDWVLTTFLSNCMQDTNACQDAGRQSRQVKLLCACVGLALQRQPASLAEALPELQAFCIQQSRHKPAADLYKQLRDLGQ</sequence>
<comment type="subcellular location">
    <subcellularLocation>
        <location evidence="2">Cytoplasm</location>
    </subcellularLocation>
    <subcellularLocation>
        <location evidence="1">Nucleus</location>
    </subcellularLocation>
</comment>
<gene>
    <name evidence="10" type="ORF">C2E21_2010</name>
</gene>
<reference evidence="10 11" key="1">
    <citation type="journal article" date="2018" name="Plant J.">
        <title>Genome sequences of Chlorella sorokiniana UTEX 1602 and Micractinium conductrix SAG 241.80: implications to maltose excretion by a green alga.</title>
        <authorList>
            <person name="Arriola M.B."/>
            <person name="Velmurugan N."/>
            <person name="Zhang Y."/>
            <person name="Plunkett M.H."/>
            <person name="Hondzo H."/>
            <person name="Barney B.M."/>
        </authorList>
    </citation>
    <scope>NUCLEOTIDE SEQUENCE [LARGE SCALE GENOMIC DNA]</scope>
    <source>
        <strain evidence="11">UTEX 1602</strain>
    </source>
</reference>
<accession>A0A2P6TZN9</accession>
<dbReference type="GO" id="GO:0005634">
    <property type="term" value="C:nucleus"/>
    <property type="evidence" value="ECO:0007669"/>
    <property type="project" value="UniProtKB-SubCell"/>
</dbReference>
<dbReference type="GO" id="GO:0031047">
    <property type="term" value="P:regulatory ncRNA-mediated gene silencing"/>
    <property type="evidence" value="ECO:0007669"/>
    <property type="project" value="UniProtKB-KW"/>
</dbReference>
<dbReference type="STRING" id="3076.A0A2P6TZN9"/>
<evidence type="ECO:0000256" key="7">
    <source>
        <dbReference type="ARBA" id="ARBA00023158"/>
    </source>
</evidence>
<dbReference type="Pfam" id="PF10155">
    <property type="entry name" value="CNOT11"/>
    <property type="match status" value="1"/>
</dbReference>